<dbReference type="CDD" id="cd00201">
    <property type="entry name" value="WW"/>
    <property type="match status" value="1"/>
</dbReference>
<dbReference type="Pfam" id="PF00397">
    <property type="entry name" value="WW"/>
    <property type="match status" value="1"/>
</dbReference>
<dbReference type="GO" id="GO:0071164">
    <property type="term" value="F:RNA cap trimethylguanosine synthase activity"/>
    <property type="evidence" value="ECO:0007669"/>
    <property type="project" value="TreeGrafter"/>
</dbReference>
<evidence type="ECO:0000256" key="5">
    <source>
        <dbReference type="ARBA" id="ARBA00048763"/>
    </source>
</evidence>
<dbReference type="InterPro" id="IPR001202">
    <property type="entry name" value="WW_dom"/>
</dbReference>
<evidence type="ECO:0000256" key="3">
    <source>
        <dbReference type="ARBA" id="ARBA00047418"/>
    </source>
</evidence>
<dbReference type="Gene3D" id="2.20.70.10">
    <property type="match status" value="1"/>
</dbReference>
<feature type="compositionally biased region" description="Basic and acidic residues" evidence="8">
    <location>
        <begin position="223"/>
        <end position="239"/>
    </location>
</feature>
<dbReference type="GO" id="GO:0005634">
    <property type="term" value="C:nucleus"/>
    <property type="evidence" value="ECO:0007669"/>
    <property type="project" value="TreeGrafter"/>
</dbReference>
<dbReference type="PANTHER" id="PTHR14741:SF32">
    <property type="entry name" value="TRIMETHYLGUANOSINE SYNTHASE"/>
    <property type="match status" value="1"/>
</dbReference>
<comment type="similarity">
    <text evidence="2">Belongs to the methyltransferase superfamily. Trimethylguanosine synthase family.</text>
</comment>
<keyword evidence="11" id="KW-1185">Reference proteome</keyword>
<comment type="catalytic activity">
    <reaction evidence="3">
        <text>a 5'-end (N(2),N(7)-dimethyl 5'-triphosphoguanosine)-ribonucleoside in snoRNA + S-adenosyl-L-methionine = a 5'-end (N(2),N(2),N(7)-trimethyl 5'-triphosphoguanosine)-ribonucleoside in snoRNA + S-adenosyl-L-homocysteine + H(+)</text>
        <dbReference type="Rhea" id="RHEA:78507"/>
        <dbReference type="Rhea" id="RHEA-COMP:19088"/>
        <dbReference type="Rhea" id="RHEA-COMP:19090"/>
        <dbReference type="ChEBI" id="CHEBI:15378"/>
        <dbReference type="ChEBI" id="CHEBI:57856"/>
        <dbReference type="ChEBI" id="CHEBI:59789"/>
        <dbReference type="ChEBI" id="CHEBI:167623"/>
        <dbReference type="ChEBI" id="CHEBI:172880"/>
    </reaction>
    <physiologicalReaction direction="left-to-right" evidence="3">
        <dbReference type="Rhea" id="RHEA:78508"/>
    </physiologicalReaction>
</comment>
<feature type="region of interest" description="Disordered" evidence="8">
    <location>
        <begin position="213"/>
        <end position="245"/>
    </location>
</feature>
<sequence length="487" mass="52690">MVPFSISKERDPAGTSGSPSVAMVLPELIVSQIRTAQDVGLTDPRLVEIDGCRLYTTFLEGPGLVWPKKVPKKGFNPRKQLDASAHLLVEGLYPREIEQPSAEEGTAPILSEVKAEKCGAAATASQESSSGLAKRWEQAYDARTGYYYYFCEATQETQWEPPEEGFAPLEWAVDASPESRVDVSTNPFEGALASFRAHHGFAPLTAGAGEVAADDTELVQSEQRPREELTPEKSGESRRSRQAGSRPWWLPEDVPLEVQKYWLQRYSLFSRFDEGIRLDREGWFSATPEVVAQHQARVAPPRAVALDPFGGVGGNSLALAQRCRQVVAVEMRPDRAALLKHNAAVYGLAERIDVVIGDFFTLAPSIKADFVFLSPPWGGPQYSSAPVYDLEDMGGMGLSLSRLLGLVFDQVGAAGVQAFLPRNADLRQAVAAAGGRPCVAERIALNGYVKGVTVCYGTAAERWLALSESEGVEGAGLDDDGEDTGSA</sequence>
<feature type="domain" description="WW" evidence="9">
    <location>
        <begin position="130"/>
        <end position="164"/>
    </location>
</feature>
<dbReference type="SMART" id="SM00456">
    <property type="entry name" value="WW"/>
    <property type="match status" value="1"/>
</dbReference>
<dbReference type="EMBL" id="JASFZW010000001">
    <property type="protein sequence ID" value="KAK2080788.1"/>
    <property type="molecule type" value="Genomic_DNA"/>
</dbReference>
<evidence type="ECO:0000256" key="2">
    <source>
        <dbReference type="ARBA" id="ARBA00025783"/>
    </source>
</evidence>
<evidence type="ECO:0000259" key="9">
    <source>
        <dbReference type="PROSITE" id="PS50020"/>
    </source>
</evidence>
<evidence type="ECO:0000256" key="6">
    <source>
        <dbReference type="ARBA" id="ARBA00049075"/>
    </source>
</evidence>
<dbReference type="InterPro" id="IPR029063">
    <property type="entry name" value="SAM-dependent_MTases_sf"/>
</dbReference>
<evidence type="ECO:0000313" key="10">
    <source>
        <dbReference type="EMBL" id="KAK2080788.1"/>
    </source>
</evidence>
<comment type="catalytic activity">
    <reaction evidence="6">
        <text>a 5'-end (N(7)-methyl 5'-triphosphoguanosine)-ribonucleoside in snRNA + S-adenosyl-L-methionine = a 5'-end (N(2),N(7)-dimethyl 5'-triphosphoguanosine)-ribonucleoside in snRNA + S-adenosyl-L-homocysteine + H(+)</text>
        <dbReference type="Rhea" id="RHEA:78471"/>
        <dbReference type="Rhea" id="RHEA-COMP:19085"/>
        <dbReference type="Rhea" id="RHEA-COMP:19087"/>
        <dbReference type="ChEBI" id="CHEBI:15378"/>
        <dbReference type="ChEBI" id="CHEBI:57856"/>
        <dbReference type="ChEBI" id="CHEBI:59789"/>
        <dbReference type="ChEBI" id="CHEBI:156461"/>
        <dbReference type="ChEBI" id="CHEBI:172880"/>
    </reaction>
    <physiologicalReaction direction="left-to-right" evidence="6">
        <dbReference type="Rhea" id="RHEA:78472"/>
    </physiologicalReaction>
</comment>
<evidence type="ECO:0000256" key="4">
    <source>
        <dbReference type="ARBA" id="ARBA00048740"/>
    </source>
</evidence>
<dbReference type="PROSITE" id="PS50020">
    <property type="entry name" value="WW_DOMAIN_2"/>
    <property type="match status" value="1"/>
</dbReference>
<evidence type="ECO:0000256" key="7">
    <source>
        <dbReference type="ARBA" id="ARBA00049790"/>
    </source>
</evidence>
<dbReference type="SUPFAM" id="SSF51045">
    <property type="entry name" value="WW domain"/>
    <property type="match status" value="1"/>
</dbReference>
<dbReference type="CDD" id="cd02440">
    <property type="entry name" value="AdoMet_MTases"/>
    <property type="match status" value="1"/>
</dbReference>
<evidence type="ECO:0000256" key="1">
    <source>
        <dbReference type="ARBA" id="ARBA00018517"/>
    </source>
</evidence>
<accession>A0AAD9IN37</accession>
<gene>
    <name evidence="10" type="ORF">QBZ16_000642</name>
</gene>
<dbReference type="Proteomes" id="UP001255856">
    <property type="component" value="Unassembled WGS sequence"/>
</dbReference>
<comment type="catalytic activity">
    <reaction evidence="4">
        <text>a 5'-end (N(7)-methyl 5'-triphosphoguanosine)-ribonucleoside in snoRNA + S-adenosyl-L-methionine = a 5'-end (N(2),N(7)-dimethyl 5'-triphosphoguanosine)-ribonucleoside in snoRNA + S-adenosyl-L-homocysteine + H(+)</text>
        <dbReference type="Rhea" id="RHEA:78475"/>
        <dbReference type="Rhea" id="RHEA-COMP:19086"/>
        <dbReference type="Rhea" id="RHEA-COMP:19088"/>
        <dbReference type="ChEBI" id="CHEBI:15378"/>
        <dbReference type="ChEBI" id="CHEBI:57856"/>
        <dbReference type="ChEBI" id="CHEBI:59789"/>
        <dbReference type="ChEBI" id="CHEBI:156461"/>
        <dbReference type="ChEBI" id="CHEBI:172880"/>
    </reaction>
    <physiologicalReaction direction="left-to-right" evidence="4">
        <dbReference type="Rhea" id="RHEA:78476"/>
    </physiologicalReaction>
</comment>
<dbReference type="InterPro" id="IPR036020">
    <property type="entry name" value="WW_dom_sf"/>
</dbReference>
<dbReference type="Gene3D" id="3.40.50.150">
    <property type="entry name" value="Vaccinia Virus protein VP39"/>
    <property type="match status" value="1"/>
</dbReference>
<protein>
    <recommendedName>
        <fullName evidence="1">Trimethylguanosine synthase</fullName>
    </recommendedName>
    <alternativeName>
        <fullName evidence="7">Cap-specific guanine-N(2) methyltransferase</fullName>
    </alternativeName>
</protein>
<dbReference type="SUPFAM" id="SSF53335">
    <property type="entry name" value="S-adenosyl-L-methionine-dependent methyltransferases"/>
    <property type="match status" value="1"/>
</dbReference>
<dbReference type="Pfam" id="PF09445">
    <property type="entry name" value="Methyltransf_15"/>
    <property type="match status" value="1"/>
</dbReference>
<comment type="catalytic activity">
    <reaction evidence="5">
        <text>a 5'-end (N(2),N(7)-dimethyl 5'-triphosphoguanosine)-ribonucleoside in snRNA + S-adenosyl-L-methionine = a 5'-end (N(2),N(2),N(7)-trimethyl 5'-triphosphoguanosine)-ribonucleoside in snRNA + S-adenosyl-L-homocysteine + H(+)</text>
        <dbReference type="Rhea" id="RHEA:78479"/>
        <dbReference type="Rhea" id="RHEA-COMP:19087"/>
        <dbReference type="Rhea" id="RHEA-COMP:19089"/>
        <dbReference type="ChEBI" id="CHEBI:15378"/>
        <dbReference type="ChEBI" id="CHEBI:57856"/>
        <dbReference type="ChEBI" id="CHEBI:59789"/>
        <dbReference type="ChEBI" id="CHEBI:167623"/>
        <dbReference type="ChEBI" id="CHEBI:172880"/>
    </reaction>
    <physiologicalReaction direction="left-to-right" evidence="5">
        <dbReference type="Rhea" id="RHEA:78480"/>
    </physiologicalReaction>
</comment>
<dbReference type="InterPro" id="IPR019012">
    <property type="entry name" value="RNA_cap_Gua-N2-MeTrfase"/>
</dbReference>
<dbReference type="AlphaFoldDB" id="A0AAD9IN37"/>
<dbReference type="PANTHER" id="PTHR14741">
    <property type="entry name" value="S-ADENOSYLMETHIONINE-DEPENDENT METHYLTRANSFERASE RELATED"/>
    <property type="match status" value="1"/>
</dbReference>
<proteinExistence type="inferred from homology"/>
<organism evidence="10 11">
    <name type="scientific">Prototheca wickerhamii</name>
    <dbReference type="NCBI Taxonomy" id="3111"/>
    <lineage>
        <taxon>Eukaryota</taxon>
        <taxon>Viridiplantae</taxon>
        <taxon>Chlorophyta</taxon>
        <taxon>core chlorophytes</taxon>
        <taxon>Trebouxiophyceae</taxon>
        <taxon>Chlorellales</taxon>
        <taxon>Chlorellaceae</taxon>
        <taxon>Prototheca</taxon>
    </lineage>
</organism>
<reference evidence="10" key="1">
    <citation type="submission" date="2021-01" db="EMBL/GenBank/DDBJ databases">
        <authorList>
            <person name="Eckstrom K.M.E."/>
        </authorList>
    </citation>
    <scope>NUCLEOTIDE SEQUENCE</scope>
    <source>
        <strain evidence="10">UVCC 0001</strain>
    </source>
</reference>
<dbReference type="PROSITE" id="PS01159">
    <property type="entry name" value="WW_DOMAIN_1"/>
    <property type="match status" value="1"/>
</dbReference>
<evidence type="ECO:0000256" key="8">
    <source>
        <dbReference type="SAM" id="MobiDB-lite"/>
    </source>
</evidence>
<comment type="caution">
    <text evidence="10">The sequence shown here is derived from an EMBL/GenBank/DDBJ whole genome shotgun (WGS) entry which is preliminary data.</text>
</comment>
<evidence type="ECO:0000313" key="11">
    <source>
        <dbReference type="Proteomes" id="UP001255856"/>
    </source>
</evidence>
<name>A0AAD9IN37_PROWI</name>